<dbReference type="Proteomes" id="UP000298663">
    <property type="component" value="Unassembled WGS sequence"/>
</dbReference>
<keyword evidence="2" id="KW-0808">Transferase</keyword>
<evidence type="ECO:0000256" key="4">
    <source>
        <dbReference type="PIRSR" id="PIRSR600542-1"/>
    </source>
</evidence>
<dbReference type="OrthoDB" id="240216at2759"/>
<dbReference type="GO" id="GO:0008458">
    <property type="term" value="F:carnitine O-octanoyltransferase activity"/>
    <property type="evidence" value="ECO:0007669"/>
    <property type="project" value="TreeGrafter"/>
</dbReference>
<dbReference type="GO" id="GO:0005777">
    <property type="term" value="C:peroxisome"/>
    <property type="evidence" value="ECO:0007669"/>
    <property type="project" value="TreeGrafter"/>
</dbReference>
<feature type="active site" description="Proton acceptor" evidence="4">
    <location>
        <position position="313"/>
    </location>
</feature>
<dbReference type="InterPro" id="IPR023213">
    <property type="entry name" value="CAT-like_dom_sf"/>
</dbReference>
<comment type="similarity">
    <text evidence="1">Belongs to the carnitine/choline acetyltransferase family.</text>
</comment>
<sequence length="605" mass="69557">MSFQQQNLLPSLPVPELDETLVAYYKSAEPFLTEDQKKATKRAIDKFRSSKHVKDAQFALNRRANEQRNWLEEWWYDVYLDIREPIIPYLSIGSIHPRAKPMPEGFQVKRAAEVVHYLMKIWLQMRREQYPITKSRGAVWDMNQYYVLFNSNRTPQKQKDVLRRHFRLESEGPCPSHVTVICAGHLWALATLDAQGEVLSSNALYQQLKKIEKTSRSKPNPHPITCLTADNRDSWATLRAHIMKMSGENAKNMLNVEESAFCLCLTDKDWGKGDADDQLLHYSLGGDCSEYWADKTFCTQIHKDSRMTGQSDHSNTDAIAPLEAFNIATKQIKQVDWTPKDVPHPEPCHLEFEIDDQVKKAVDRVRKEFQKRSANLEVRKVESEAYGNELYRALKIYGDTIVQMALQLAFYNTHNKLAPAYETASTRKFFHARTETVRACTSEIKELVEDIIKRQNPVTDAQKTLFTKAYNTHNHLMAKACDFKGVDRHLLGIRKTIETFGKGCSPKLDTPELYLDDAWKLSGGDGNFQLSTSFVGYEEGGAFGYVAAMLTDGYGVFYKMNKDSITLVTTSYSNSKFTKLKLFGENLRWAFKKLQEFFPEQKARI</sequence>
<dbReference type="SUPFAM" id="SSF52777">
    <property type="entry name" value="CoA-dependent acyltransferases"/>
    <property type="match status" value="2"/>
</dbReference>
<dbReference type="STRING" id="34508.A0A4U5MR93"/>
<dbReference type="InterPro" id="IPR039551">
    <property type="entry name" value="Cho/carn_acyl_trans"/>
</dbReference>
<dbReference type="EMBL" id="AZBU02000006">
    <property type="protein sequence ID" value="TKR71992.1"/>
    <property type="molecule type" value="Genomic_DNA"/>
</dbReference>
<comment type="caution">
    <text evidence="6">The sequence shown here is derived from an EMBL/GenBank/DDBJ whole genome shotgun (WGS) entry which is preliminary data.</text>
</comment>
<feature type="domain" description="Choline/carnitine acyltransferase" evidence="5">
    <location>
        <begin position="12"/>
        <end position="588"/>
    </location>
</feature>
<dbReference type="Pfam" id="PF00755">
    <property type="entry name" value="Carn_acyltransf"/>
    <property type="match status" value="1"/>
</dbReference>
<proteinExistence type="inferred from homology"/>
<evidence type="ECO:0000313" key="6">
    <source>
        <dbReference type="EMBL" id="TKR71992.1"/>
    </source>
</evidence>
<dbReference type="Gene3D" id="3.30.559.10">
    <property type="entry name" value="Chloramphenicol acetyltransferase-like domain"/>
    <property type="match status" value="1"/>
</dbReference>
<protein>
    <recommendedName>
        <fullName evidence="5">Choline/carnitine acyltransferase domain-containing protein</fullName>
    </recommendedName>
</protein>
<dbReference type="PANTHER" id="PTHR22589">
    <property type="entry name" value="CARNITINE O-ACYLTRANSFERASE"/>
    <property type="match status" value="1"/>
</dbReference>
<dbReference type="AlphaFoldDB" id="A0A4U5MR93"/>
<dbReference type="PROSITE" id="PS00439">
    <property type="entry name" value="ACYLTRANSF_C_1"/>
    <property type="match status" value="1"/>
</dbReference>
<dbReference type="InterPro" id="IPR042231">
    <property type="entry name" value="Cho/carn_acyl_trans_2"/>
</dbReference>
<dbReference type="Gene3D" id="3.30.559.70">
    <property type="entry name" value="Choline/Carnitine o-acyltransferase, domain 2"/>
    <property type="match status" value="1"/>
</dbReference>
<reference evidence="6 7" key="2">
    <citation type="journal article" date="2019" name="G3 (Bethesda)">
        <title>Hybrid Assembly of the Genome of the Entomopathogenic Nematode Steinernema carpocapsae Identifies the X-Chromosome.</title>
        <authorList>
            <person name="Serra L."/>
            <person name="Macchietto M."/>
            <person name="Macias-Munoz A."/>
            <person name="McGill C.J."/>
            <person name="Rodriguez I.M."/>
            <person name="Rodriguez B."/>
            <person name="Murad R."/>
            <person name="Mortazavi A."/>
        </authorList>
    </citation>
    <scope>NUCLEOTIDE SEQUENCE [LARGE SCALE GENOMIC DNA]</scope>
    <source>
        <strain evidence="6 7">ALL</strain>
    </source>
</reference>
<evidence type="ECO:0000256" key="3">
    <source>
        <dbReference type="ARBA" id="ARBA00023315"/>
    </source>
</evidence>
<name>A0A4U5MR93_STECR</name>
<evidence type="ECO:0000256" key="2">
    <source>
        <dbReference type="ARBA" id="ARBA00022679"/>
    </source>
</evidence>
<dbReference type="PANTHER" id="PTHR22589:SF67">
    <property type="entry name" value="PEROXISOMAL CARNITINE O-OCTANOYLTRANSFERASE"/>
    <property type="match status" value="1"/>
</dbReference>
<evidence type="ECO:0000313" key="7">
    <source>
        <dbReference type="Proteomes" id="UP000298663"/>
    </source>
</evidence>
<evidence type="ECO:0000256" key="1">
    <source>
        <dbReference type="ARBA" id="ARBA00005232"/>
    </source>
</evidence>
<keyword evidence="7" id="KW-1185">Reference proteome</keyword>
<evidence type="ECO:0000259" key="5">
    <source>
        <dbReference type="Pfam" id="PF00755"/>
    </source>
</evidence>
<gene>
    <name evidence="6" type="ORF">L596_019518</name>
</gene>
<keyword evidence="3" id="KW-0012">Acyltransferase</keyword>
<reference evidence="6 7" key="1">
    <citation type="journal article" date="2015" name="Genome Biol.">
        <title>Comparative genomics of Steinernema reveals deeply conserved gene regulatory networks.</title>
        <authorList>
            <person name="Dillman A.R."/>
            <person name="Macchietto M."/>
            <person name="Porter C.F."/>
            <person name="Rogers A."/>
            <person name="Williams B."/>
            <person name="Antoshechkin I."/>
            <person name="Lee M.M."/>
            <person name="Goodwin Z."/>
            <person name="Lu X."/>
            <person name="Lewis E.E."/>
            <person name="Goodrich-Blair H."/>
            <person name="Stock S.P."/>
            <person name="Adams B.J."/>
            <person name="Sternberg P.W."/>
            <person name="Mortazavi A."/>
        </authorList>
    </citation>
    <scope>NUCLEOTIDE SEQUENCE [LARGE SCALE GENOMIC DNA]</scope>
    <source>
        <strain evidence="6 7">ALL</strain>
    </source>
</reference>
<organism evidence="6 7">
    <name type="scientific">Steinernema carpocapsae</name>
    <name type="common">Entomopathogenic nematode</name>
    <dbReference type="NCBI Taxonomy" id="34508"/>
    <lineage>
        <taxon>Eukaryota</taxon>
        <taxon>Metazoa</taxon>
        <taxon>Ecdysozoa</taxon>
        <taxon>Nematoda</taxon>
        <taxon>Chromadorea</taxon>
        <taxon>Rhabditida</taxon>
        <taxon>Tylenchina</taxon>
        <taxon>Panagrolaimomorpha</taxon>
        <taxon>Strongyloidoidea</taxon>
        <taxon>Steinernematidae</taxon>
        <taxon>Steinernema</taxon>
    </lineage>
</organism>
<dbReference type="InterPro" id="IPR000542">
    <property type="entry name" value="Carn_acyl_trans"/>
</dbReference>
<accession>A0A4U5MR93</accession>